<comment type="subcellular location">
    <subcellularLocation>
        <location evidence="7">Cytoplasm</location>
    </subcellularLocation>
</comment>
<dbReference type="InterPro" id="IPR014729">
    <property type="entry name" value="Rossmann-like_a/b/a_fold"/>
</dbReference>
<gene>
    <name evidence="7" type="primary">tilS</name>
    <name evidence="12" type="ORF">J2S35_000929</name>
</gene>
<keyword evidence="4 7" id="KW-0547">Nucleotide-binding</keyword>
<protein>
    <recommendedName>
        <fullName evidence="7">tRNA(Ile)-lysidine synthase</fullName>
        <ecNumber evidence="7">6.3.4.19</ecNumber>
    </recommendedName>
    <alternativeName>
        <fullName evidence="7">tRNA(Ile)-2-lysyl-cytidine synthase</fullName>
    </alternativeName>
    <alternativeName>
        <fullName evidence="7">tRNA(Ile)-lysidine synthetase</fullName>
    </alternativeName>
</protein>
<name>A0AAE3YEM3_9MICC</name>
<evidence type="ECO:0000256" key="3">
    <source>
        <dbReference type="ARBA" id="ARBA00022694"/>
    </source>
</evidence>
<dbReference type="AlphaFoldDB" id="A0AAE3YEM3"/>
<evidence type="ECO:0000256" key="4">
    <source>
        <dbReference type="ARBA" id="ARBA00022741"/>
    </source>
</evidence>
<feature type="signal peptide" evidence="9">
    <location>
        <begin position="1"/>
        <end position="26"/>
    </location>
</feature>
<keyword evidence="9" id="KW-0732">Signal</keyword>
<dbReference type="InterPro" id="IPR011063">
    <property type="entry name" value="TilS/TtcA_N"/>
</dbReference>
<dbReference type="Proteomes" id="UP001247307">
    <property type="component" value="Unassembled WGS sequence"/>
</dbReference>
<evidence type="ECO:0000313" key="13">
    <source>
        <dbReference type="Proteomes" id="UP001247307"/>
    </source>
</evidence>
<dbReference type="EMBL" id="JAVDUI010000001">
    <property type="protein sequence ID" value="MDR6891989.1"/>
    <property type="molecule type" value="Genomic_DNA"/>
</dbReference>
<comment type="caution">
    <text evidence="12">The sequence shown here is derived from an EMBL/GenBank/DDBJ whole genome shotgun (WGS) entry which is preliminary data.</text>
</comment>
<evidence type="ECO:0000256" key="9">
    <source>
        <dbReference type="SAM" id="SignalP"/>
    </source>
</evidence>
<dbReference type="HAMAP" id="MF_01161">
    <property type="entry name" value="tRNA_Ile_lys_synt"/>
    <property type="match status" value="1"/>
</dbReference>
<keyword evidence="13" id="KW-1185">Reference proteome</keyword>
<dbReference type="GO" id="GO:0005524">
    <property type="term" value="F:ATP binding"/>
    <property type="evidence" value="ECO:0007669"/>
    <property type="project" value="UniProtKB-UniRule"/>
</dbReference>
<evidence type="ECO:0000313" key="12">
    <source>
        <dbReference type="EMBL" id="MDR6891989.1"/>
    </source>
</evidence>
<evidence type="ECO:0000256" key="1">
    <source>
        <dbReference type="ARBA" id="ARBA00022490"/>
    </source>
</evidence>
<dbReference type="Gene3D" id="3.40.50.620">
    <property type="entry name" value="HUPs"/>
    <property type="match status" value="1"/>
</dbReference>
<feature type="binding site" evidence="7">
    <location>
        <begin position="48"/>
        <end position="53"/>
    </location>
    <ligand>
        <name>ATP</name>
        <dbReference type="ChEBI" id="CHEBI:30616"/>
    </ligand>
</feature>
<sequence length="387" mass="40376">MRPGAAVFARALAAVRAALASLPSPAADDDGAERRPGTPPLEAVVAVSGGADSLALAAVVAALARRGEVEARAVVVDHGLQGDSAPVAARAAAACEGLGLEAEVRRVDVTASATAAHGLEAAARAARYVALADAASPRGVILTAHTLSDQAEQVLLGLIRGSGARSLAGIPRRTQWGRPGIGAVGPGGMGEAAVLRPFLDPRRGLWRADTELICRHAELTPWQDPTNGEPIRPRTQIRLEALPALEAVSEGVRANLARTAALMADDADFLDTAARDAYARVRRPGRRPGEAAIVVGPWRQLHPALQGRVTALAAQEAGAPPPTRERIEEINRLMRPREEDGTDSAGPVQAPGLRCWRRRMPGPGGKMEPTLVLERAEDGLDAADQES</sequence>
<dbReference type="InterPro" id="IPR012094">
    <property type="entry name" value="tRNA_Ile_lys_synt"/>
</dbReference>
<feature type="domain" description="tRNA(Ile)-lysidine synthase substrate-binding" evidence="11">
    <location>
        <begin position="296"/>
        <end position="359"/>
    </location>
</feature>
<evidence type="ECO:0000259" key="11">
    <source>
        <dbReference type="Pfam" id="PF09179"/>
    </source>
</evidence>
<comment type="function">
    <text evidence="7">Ligates lysine onto the cytidine present at position 34 of the AUA codon-specific tRNA(Ile) that contains the anticodon CAU, in an ATP-dependent manner. Cytidine is converted to lysidine, thus changing the amino acid specificity of the tRNA from methionine to isoleucine.</text>
</comment>
<dbReference type="GO" id="GO:0006400">
    <property type="term" value="P:tRNA modification"/>
    <property type="evidence" value="ECO:0007669"/>
    <property type="project" value="UniProtKB-UniRule"/>
</dbReference>
<feature type="region of interest" description="Disordered" evidence="8">
    <location>
        <begin position="335"/>
        <end position="387"/>
    </location>
</feature>
<evidence type="ECO:0000256" key="8">
    <source>
        <dbReference type="SAM" id="MobiDB-lite"/>
    </source>
</evidence>
<dbReference type="Pfam" id="PF09179">
    <property type="entry name" value="TilS"/>
    <property type="match status" value="1"/>
</dbReference>
<dbReference type="CDD" id="cd01992">
    <property type="entry name" value="TilS_N"/>
    <property type="match status" value="1"/>
</dbReference>
<comment type="catalytic activity">
    <reaction evidence="6 7">
        <text>cytidine(34) in tRNA(Ile2) + L-lysine + ATP = lysidine(34) in tRNA(Ile2) + AMP + diphosphate + H(+)</text>
        <dbReference type="Rhea" id="RHEA:43744"/>
        <dbReference type="Rhea" id="RHEA-COMP:10625"/>
        <dbReference type="Rhea" id="RHEA-COMP:10670"/>
        <dbReference type="ChEBI" id="CHEBI:15378"/>
        <dbReference type="ChEBI" id="CHEBI:30616"/>
        <dbReference type="ChEBI" id="CHEBI:32551"/>
        <dbReference type="ChEBI" id="CHEBI:33019"/>
        <dbReference type="ChEBI" id="CHEBI:82748"/>
        <dbReference type="ChEBI" id="CHEBI:83665"/>
        <dbReference type="ChEBI" id="CHEBI:456215"/>
        <dbReference type="EC" id="6.3.4.19"/>
    </reaction>
</comment>
<dbReference type="Pfam" id="PF01171">
    <property type="entry name" value="ATP_bind_3"/>
    <property type="match status" value="1"/>
</dbReference>
<feature type="chain" id="PRO_5041970290" description="tRNA(Ile)-lysidine synthase" evidence="9">
    <location>
        <begin position="27"/>
        <end position="387"/>
    </location>
</feature>
<evidence type="ECO:0000256" key="2">
    <source>
        <dbReference type="ARBA" id="ARBA00022598"/>
    </source>
</evidence>
<evidence type="ECO:0000256" key="6">
    <source>
        <dbReference type="ARBA" id="ARBA00048539"/>
    </source>
</evidence>
<dbReference type="RefSeq" id="WP_309850373.1">
    <property type="nucleotide sequence ID" value="NZ_BAAAIU010000023.1"/>
</dbReference>
<comment type="domain">
    <text evidence="7">The N-terminal region contains the highly conserved SGGXDS motif, predicted to be a P-loop motif involved in ATP binding.</text>
</comment>
<organism evidence="12 13">
    <name type="scientific">Falsarthrobacter nasiphocae</name>
    <dbReference type="NCBI Taxonomy" id="189863"/>
    <lineage>
        <taxon>Bacteria</taxon>
        <taxon>Bacillati</taxon>
        <taxon>Actinomycetota</taxon>
        <taxon>Actinomycetes</taxon>
        <taxon>Micrococcales</taxon>
        <taxon>Micrococcaceae</taxon>
        <taxon>Falsarthrobacter</taxon>
    </lineage>
</organism>
<proteinExistence type="inferred from homology"/>
<comment type="similarity">
    <text evidence="7">Belongs to the tRNA(Ile)-lysidine synthase family.</text>
</comment>
<evidence type="ECO:0000256" key="5">
    <source>
        <dbReference type="ARBA" id="ARBA00022840"/>
    </source>
</evidence>
<keyword evidence="3 7" id="KW-0819">tRNA processing</keyword>
<dbReference type="Gene3D" id="1.20.59.20">
    <property type="match status" value="1"/>
</dbReference>
<dbReference type="PANTHER" id="PTHR43033:SF1">
    <property type="entry name" value="TRNA(ILE)-LYSIDINE SYNTHASE-RELATED"/>
    <property type="match status" value="1"/>
</dbReference>
<evidence type="ECO:0000256" key="7">
    <source>
        <dbReference type="HAMAP-Rule" id="MF_01161"/>
    </source>
</evidence>
<dbReference type="GO" id="GO:0032267">
    <property type="term" value="F:tRNA(Ile)-lysidine synthase activity"/>
    <property type="evidence" value="ECO:0007669"/>
    <property type="project" value="UniProtKB-EC"/>
</dbReference>
<dbReference type="SUPFAM" id="SSF52402">
    <property type="entry name" value="Adenine nucleotide alpha hydrolases-like"/>
    <property type="match status" value="1"/>
</dbReference>
<dbReference type="InterPro" id="IPR015262">
    <property type="entry name" value="tRNA_Ile_lys_synt_subst-bd"/>
</dbReference>
<dbReference type="PANTHER" id="PTHR43033">
    <property type="entry name" value="TRNA(ILE)-LYSIDINE SYNTHASE-RELATED"/>
    <property type="match status" value="1"/>
</dbReference>
<accession>A0AAE3YEM3</accession>
<dbReference type="GO" id="GO:0005737">
    <property type="term" value="C:cytoplasm"/>
    <property type="evidence" value="ECO:0007669"/>
    <property type="project" value="UniProtKB-SubCell"/>
</dbReference>
<keyword evidence="2 7" id="KW-0436">Ligase</keyword>
<evidence type="ECO:0000259" key="10">
    <source>
        <dbReference type="Pfam" id="PF01171"/>
    </source>
</evidence>
<dbReference type="InterPro" id="IPR012795">
    <property type="entry name" value="tRNA_Ile_lys_synt_N"/>
</dbReference>
<keyword evidence="1 7" id="KW-0963">Cytoplasm</keyword>
<reference evidence="12" key="1">
    <citation type="submission" date="2023-07" db="EMBL/GenBank/DDBJ databases">
        <title>Sequencing the genomes of 1000 actinobacteria strains.</title>
        <authorList>
            <person name="Klenk H.-P."/>
        </authorList>
    </citation>
    <scope>NUCLEOTIDE SEQUENCE</scope>
    <source>
        <strain evidence="12">DSM 13988</strain>
    </source>
</reference>
<feature type="domain" description="tRNA(Ile)-lysidine/2-thiocytidine synthase N-terminal" evidence="10">
    <location>
        <begin position="43"/>
        <end position="238"/>
    </location>
</feature>
<keyword evidence="5 7" id="KW-0067">ATP-binding</keyword>
<dbReference type="SUPFAM" id="SSF82829">
    <property type="entry name" value="MesJ substrate recognition domain-like"/>
    <property type="match status" value="1"/>
</dbReference>
<dbReference type="EC" id="6.3.4.19" evidence="7"/>
<dbReference type="NCBIfam" id="TIGR02432">
    <property type="entry name" value="lysidine_TilS_N"/>
    <property type="match status" value="1"/>
</dbReference>